<dbReference type="InterPro" id="IPR023247">
    <property type="entry name" value="IC97/Dnai7-like"/>
</dbReference>
<dbReference type="EMBL" id="JAKCXM010000142">
    <property type="protein sequence ID" value="KAJ0400942.1"/>
    <property type="molecule type" value="Genomic_DNA"/>
</dbReference>
<comment type="similarity">
    <text evidence="1">Belongs to the DNAI7 family.</text>
</comment>
<feature type="compositionally biased region" description="Basic and acidic residues" evidence="2">
    <location>
        <begin position="32"/>
        <end position="89"/>
    </location>
</feature>
<feature type="domain" description="IC97/Casc1 N-terminal" evidence="3">
    <location>
        <begin position="53"/>
        <end position="244"/>
    </location>
</feature>
<reference evidence="4" key="1">
    <citation type="submission" date="2021-12" db="EMBL/GenBank/DDBJ databases">
        <title>Prjna785345.</title>
        <authorList>
            <person name="Rujirawat T."/>
            <person name="Krajaejun T."/>
        </authorList>
    </citation>
    <scope>NUCLEOTIDE SEQUENCE</scope>
    <source>
        <strain evidence="4">Pi057C3</strain>
    </source>
</reference>
<evidence type="ECO:0000259" key="3">
    <source>
        <dbReference type="Pfam" id="PF15927"/>
    </source>
</evidence>
<accession>A0AAD5M2U1</accession>
<dbReference type="GO" id="GO:0048487">
    <property type="term" value="F:beta-tubulin binding"/>
    <property type="evidence" value="ECO:0007669"/>
    <property type="project" value="TreeGrafter"/>
</dbReference>
<dbReference type="PRINTS" id="PR02043">
    <property type="entry name" value="CANCERSCCP1"/>
</dbReference>
<keyword evidence="5" id="KW-1185">Reference proteome</keyword>
<gene>
    <name evidence="4" type="ORF">P43SY_006625</name>
</gene>
<name>A0AAD5M2U1_PYTIN</name>
<evidence type="ECO:0000256" key="1">
    <source>
        <dbReference type="ARBA" id="ARBA00024332"/>
    </source>
</evidence>
<proteinExistence type="inferred from homology"/>
<dbReference type="Proteomes" id="UP001209570">
    <property type="component" value="Unassembled WGS sequence"/>
</dbReference>
<dbReference type="PANTHER" id="PTHR20929:SF11">
    <property type="entry name" value="DYNEIN AXONEMAL INTERMEDIATE CHAIN 7"/>
    <property type="match status" value="1"/>
</dbReference>
<feature type="region of interest" description="Disordered" evidence="2">
    <location>
        <begin position="1"/>
        <end position="89"/>
    </location>
</feature>
<evidence type="ECO:0000256" key="2">
    <source>
        <dbReference type="SAM" id="MobiDB-lite"/>
    </source>
</evidence>
<comment type="caution">
    <text evidence="4">The sequence shown here is derived from an EMBL/GenBank/DDBJ whole genome shotgun (WGS) entry which is preliminary data.</text>
</comment>
<dbReference type="Pfam" id="PF15927">
    <property type="entry name" value="Casc1_N"/>
    <property type="match status" value="1"/>
</dbReference>
<dbReference type="GO" id="GO:0008017">
    <property type="term" value="F:microtubule binding"/>
    <property type="evidence" value="ECO:0007669"/>
    <property type="project" value="TreeGrafter"/>
</dbReference>
<evidence type="ECO:0000313" key="4">
    <source>
        <dbReference type="EMBL" id="KAJ0400942.1"/>
    </source>
</evidence>
<feature type="compositionally biased region" description="Basic residues" evidence="2">
    <location>
        <begin position="1"/>
        <end position="11"/>
    </location>
</feature>
<dbReference type="AlphaFoldDB" id="A0AAD5M2U1"/>
<protein>
    <recommendedName>
        <fullName evidence="3">IC97/Casc1 N-terminal domain-containing protein</fullName>
    </recommendedName>
</protein>
<sequence>MPPKKKGKAPKKTKEELEEGAPPKKKGKAPKKTKEELEEERRLQEEEEARRRAEEERRLEEERRQREAEEARRREEEAKNRAAELERLATEHDATKLDLEGKAHRLADILRSQKEARDWDKYLACEPHPDAQVEGDMNSFLNSWLLDDSVDLGDVTAACDNALQVVTDLVYVSANATATNDTALTNQCSIFIDKIQRMVHEKIDFATAHILQYADEYTDTNSRSEVKMVSASNWVKLGLWINLLAKGSRNKRVDFTELGISVDLPKAAIMQSLALRFK</sequence>
<organism evidence="4 5">
    <name type="scientific">Pythium insidiosum</name>
    <name type="common">Pythiosis disease agent</name>
    <dbReference type="NCBI Taxonomy" id="114742"/>
    <lineage>
        <taxon>Eukaryota</taxon>
        <taxon>Sar</taxon>
        <taxon>Stramenopiles</taxon>
        <taxon>Oomycota</taxon>
        <taxon>Peronosporomycetes</taxon>
        <taxon>Pythiales</taxon>
        <taxon>Pythiaceae</taxon>
        <taxon>Pythium</taxon>
    </lineage>
</organism>
<evidence type="ECO:0000313" key="5">
    <source>
        <dbReference type="Proteomes" id="UP001209570"/>
    </source>
</evidence>
<dbReference type="InterPro" id="IPR031826">
    <property type="entry name" value="IC97/Casc1_N"/>
</dbReference>
<dbReference type="PANTHER" id="PTHR20929">
    <property type="entry name" value="LUNG ADENOMA SUSCEPTIBILITY 1-RELATED"/>
    <property type="match status" value="1"/>
</dbReference>
<dbReference type="GO" id="GO:0005930">
    <property type="term" value="C:axoneme"/>
    <property type="evidence" value="ECO:0007669"/>
    <property type="project" value="TreeGrafter"/>
</dbReference>